<dbReference type="InterPro" id="IPR007374">
    <property type="entry name" value="ASCH_domain"/>
</dbReference>
<dbReference type="InterPro" id="IPR015947">
    <property type="entry name" value="PUA-like_sf"/>
</dbReference>
<dbReference type="PANTHER" id="PTHR39203">
    <property type="entry name" value="CYTOPLASMIC PROTEIN-RELATED"/>
    <property type="match status" value="1"/>
</dbReference>
<dbReference type="Proteomes" id="UP001602013">
    <property type="component" value="Unassembled WGS sequence"/>
</dbReference>
<name>A0ABW6SZ12_9ACTN</name>
<dbReference type="PANTHER" id="PTHR39203:SF1">
    <property type="entry name" value="CYTOPLASMIC PROTEIN"/>
    <property type="match status" value="1"/>
</dbReference>
<reference evidence="2 3" key="1">
    <citation type="submission" date="2024-10" db="EMBL/GenBank/DDBJ databases">
        <title>The Natural Products Discovery Center: Release of the First 8490 Sequenced Strains for Exploring Actinobacteria Biosynthetic Diversity.</title>
        <authorList>
            <person name="Kalkreuter E."/>
            <person name="Kautsar S.A."/>
            <person name="Yang D."/>
            <person name="Bader C.D."/>
            <person name="Teijaro C.N."/>
            <person name="Fluegel L."/>
            <person name="Davis C.M."/>
            <person name="Simpson J.R."/>
            <person name="Lauterbach L."/>
            <person name="Steele A.D."/>
            <person name="Gui C."/>
            <person name="Meng S."/>
            <person name="Li G."/>
            <person name="Viehrig K."/>
            <person name="Ye F."/>
            <person name="Su P."/>
            <person name="Kiefer A.F."/>
            <person name="Nichols A."/>
            <person name="Cepeda A.J."/>
            <person name="Yan W."/>
            <person name="Fan B."/>
            <person name="Jiang Y."/>
            <person name="Adhikari A."/>
            <person name="Zheng C.-J."/>
            <person name="Schuster L."/>
            <person name="Cowan T.M."/>
            <person name="Smanski M.J."/>
            <person name="Chevrette M.G."/>
            <person name="De Carvalho L.P.S."/>
            <person name="Shen B."/>
        </authorList>
    </citation>
    <scope>NUCLEOTIDE SEQUENCE [LARGE SCALE GENOMIC DNA]</scope>
    <source>
        <strain evidence="2 3">NPDC002173</strain>
    </source>
</reference>
<gene>
    <name evidence="2" type="ORF">ACFYXI_31610</name>
</gene>
<dbReference type="SMART" id="SM01022">
    <property type="entry name" value="ASCH"/>
    <property type="match status" value="1"/>
</dbReference>
<comment type="caution">
    <text evidence="2">The sequence shown here is derived from an EMBL/GenBank/DDBJ whole genome shotgun (WGS) entry which is preliminary data.</text>
</comment>
<evidence type="ECO:0000313" key="2">
    <source>
        <dbReference type="EMBL" id="MFF3670143.1"/>
    </source>
</evidence>
<dbReference type="EMBL" id="JBIASD010000027">
    <property type="protein sequence ID" value="MFF3670143.1"/>
    <property type="molecule type" value="Genomic_DNA"/>
</dbReference>
<dbReference type="Gene3D" id="3.10.400.10">
    <property type="entry name" value="Sulfate adenylyltransferase"/>
    <property type="match status" value="1"/>
</dbReference>
<keyword evidence="3" id="KW-1185">Reference proteome</keyword>
<dbReference type="InterPro" id="IPR009326">
    <property type="entry name" value="DUF984"/>
</dbReference>
<feature type="domain" description="ASCH" evidence="1">
    <location>
        <begin position="4"/>
        <end position="124"/>
    </location>
</feature>
<dbReference type="SUPFAM" id="SSF88697">
    <property type="entry name" value="PUA domain-like"/>
    <property type="match status" value="1"/>
</dbReference>
<proteinExistence type="predicted"/>
<organism evidence="2 3">
    <name type="scientific">Microtetraspora malaysiensis</name>
    <dbReference type="NCBI Taxonomy" id="161358"/>
    <lineage>
        <taxon>Bacteria</taxon>
        <taxon>Bacillati</taxon>
        <taxon>Actinomycetota</taxon>
        <taxon>Actinomycetes</taxon>
        <taxon>Streptosporangiales</taxon>
        <taxon>Streptosporangiaceae</taxon>
        <taxon>Microtetraspora</taxon>
    </lineage>
</organism>
<sequence length="124" mass="13657">MRALELGSPGALRDELNGLVLAGAKTATATLLVEYGEEGELLEFPGERFALLGNQGDVLATVEIATVATVPFGEVTWEFAQAEGEGYTDIEHWRRAHIRFWQQVEGRHITDDTAVVCVHFTLCR</sequence>
<protein>
    <submittedName>
        <fullName evidence="2">ASCH domain-containing protein</fullName>
    </submittedName>
</protein>
<evidence type="ECO:0000313" key="3">
    <source>
        <dbReference type="Proteomes" id="UP001602013"/>
    </source>
</evidence>
<dbReference type="RefSeq" id="WP_387416393.1">
    <property type="nucleotide sequence ID" value="NZ_JBIASD010000027.1"/>
</dbReference>
<dbReference type="Pfam" id="PF04266">
    <property type="entry name" value="ASCH"/>
    <property type="match status" value="1"/>
</dbReference>
<evidence type="ECO:0000259" key="1">
    <source>
        <dbReference type="SMART" id="SM01022"/>
    </source>
</evidence>
<accession>A0ABW6SZ12</accession>